<gene>
    <name evidence="3" type="ORF">ACH47G_13535</name>
</gene>
<feature type="domain" description="DUF4334" evidence="2">
    <location>
        <begin position="97"/>
        <end position="157"/>
    </location>
</feature>
<dbReference type="InterPro" id="IPR025568">
    <property type="entry name" value="DUF4334"/>
</dbReference>
<dbReference type="InterPro" id="IPR025951">
    <property type="entry name" value="GXWXG_dom"/>
</dbReference>
<evidence type="ECO:0000313" key="4">
    <source>
        <dbReference type="Proteomes" id="UP001611450"/>
    </source>
</evidence>
<dbReference type="Proteomes" id="UP001611450">
    <property type="component" value="Unassembled WGS sequence"/>
</dbReference>
<dbReference type="RefSeq" id="WP_396947780.1">
    <property type="nucleotide sequence ID" value="NZ_JBIRXV010000002.1"/>
</dbReference>
<dbReference type="Gene3D" id="2.40.128.580">
    <property type="entry name" value="GXWXG domain"/>
    <property type="match status" value="1"/>
</dbReference>
<dbReference type="Pfam" id="PF14232">
    <property type="entry name" value="DUF4334"/>
    <property type="match status" value="1"/>
</dbReference>
<dbReference type="Pfam" id="PF14231">
    <property type="entry name" value="GXWXG"/>
    <property type="match status" value="1"/>
</dbReference>
<protein>
    <submittedName>
        <fullName evidence="3">DUF4334 domain-containing protein</fullName>
    </submittedName>
</protein>
<evidence type="ECO:0000259" key="1">
    <source>
        <dbReference type="Pfam" id="PF14231"/>
    </source>
</evidence>
<keyword evidence="4" id="KW-1185">Reference proteome</keyword>
<comment type="caution">
    <text evidence="3">The sequence shown here is derived from an EMBL/GenBank/DDBJ whole genome shotgun (WGS) entry which is preliminary data.</text>
</comment>
<reference evidence="3 4" key="1">
    <citation type="submission" date="2024-10" db="EMBL/GenBank/DDBJ databases">
        <title>The Natural Products Discovery Center: Release of the First 8490 Sequenced Strains for Exploring Actinobacteria Biosynthetic Diversity.</title>
        <authorList>
            <person name="Kalkreuter E."/>
            <person name="Kautsar S.A."/>
            <person name="Yang D."/>
            <person name="Bader C.D."/>
            <person name="Teijaro C.N."/>
            <person name="Fluegel L."/>
            <person name="Davis C.M."/>
            <person name="Simpson J.R."/>
            <person name="Lauterbach L."/>
            <person name="Steele A.D."/>
            <person name="Gui C."/>
            <person name="Meng S."/>
            <person name="Li G."/>
            <person name="Viehrig K."/>
            <person name="Ye F."/>
            <person name="Su P."/>
            <person name="Kiefer A.F."/>
            <person name="Nichols A."/>
            <person name="Cepeda A.J."/>
            <person name="Yan W."/>
            <person name="Fan B."/>
            <person name="Jiang Y."/>
            <person name="Adhikari A."/>
            <person name="Zheng C.-J."/>
            <person name="Schuster L."/>
            <person name="Cowan T.M."/>
            <person name="Smanski M.J."/>
            <person name="Chevrette M.G."/>
            <person name="De Carvalho L.P.S."/>
            <person name="Shen B."/>
        </authorList>
    </citation>
    <scope>NUCLEOTIDE SEQUENCE [LARGE SCALE GENOMIC DNA]</scope>
    <source>
        <strain evidence="3 4">NPDC019626</strain>
    </source>
</reference>
<name>A0ABW7WIM3_9NOCA</name>
<proteinExistence type="predicted"/>
<evidence type="ECO:0000259" key="2">
    <source>
        <dbReference type="Pfam" id="PF14232"/>
    </source>
</evidence>
<sequence>MAMGAVETGWRELLAREDGVTAAELDALWAGLPVARAEDILGEWKGAAFPTRHPLCKALSASRWHGKTFHSVLDAKPLICRAEDGSLFSNIELGGGGEATLWNIEFRGEVTATMVYDKRPVFDHFKWLDENTLMGIMNGRPELVLADGEYFYFLLERS</sequence>
<organism evidence="3 4">
    <name type="scientific">Nocardia beijingensis</name>
    <dbReference type="NCBI Taxonomy" id="95162"/>
    <lineage>
        <taxon>Bacteria</taxon>
        <taxon>Bacillati</taxon>
        <taxon>Actinomycetota</taxon>
        <taxon>Actinomycetes</taxon>
        <taxon>Mycobacteriales</taxon>
        <taxon>Nocardiaceae</taxon>
        <taxon>Nocardia</taxon>
    </lineage>
</organism>
<feature type="domain" description="GXWXG" evidence="1">
    <location>
        <begin position="27"/>
        <end position="85"/>
    </location>
</feature>
<accession>A0ABW7WIM3</accession>
<evidence type="ECO:0000313" key="3">
    <source>
        <dbReference type="EMBL" id="MFI2321503.1"/>
    </source>
</evidence>
<dbReference type="EMBL" id="JBIRXV010000002">
    <property type="protein sequence ID" value="MFI2321503.1"/>
    <property type="molecule type" value="Genomic_DNA"/>
</dbReference>